<evidence type="ECO:0000256" key="4">
    <source>
        <dbReference type="ARBA" id="ARBA00022840"/>
    </source>
</evidence>
<comment type="caution">
    <text evidence="7">The sequence shown here is derived from an EMBL/GenBank/DDBJ whole genome shotgun (WGS) entry which is preliminary data.</text>
</comment>
<reference evidence="7 8" key="1">
    <citation type="submission" date="2012-09" db="EMBL/GenBank/DDBJ databases">
        <title>Genome Sequence of alkane-degrading Bacterium Alcanivorax jadensis T9.</title>
        <authorList>
            <person name="Lai Q."/>
            <person name="Shao Z."/>
        </authorList>
    </citation>
    <scope>NUCLEOTIDE SEQUENCE [LARGE SCALE GENOMIC DNA]</scope>
    <source>
        <strain evidence="7 8">T9</strain>
    </source>
</reference>
<evidence type="ECO:0000256" key="3">
    <source>
        <dbReference type="ARBA" id="ARBA00022806"/>
    </source>
</evidence>
<evidence type="ECO:0000313" key="8">
    <source>
        <dbReference type="Proteomes" id="UP000029443"/>
    </source>
</evidence>
<sequence length="816" mass="89918">MQKKFPVDDVVVPLRDALLSAGCAILEAPPGAGKSTRVPLRLLDHFGADQGRILMLEPRRVAARSVATFMASHLGEPVGQTVGYRTRTDTRVSAATRLEVVTEGVLTRMALSDPELQGISLVIFDEFHERSLNADLGLALVSEIREAFRPDLGLLVMSATLDCGPLVTLLNAPVIRSEGRSFPVDVMYRPPAPRQDWRDHCVQKICSVAGDAQVVLVFLPGRADIRRVARGLSESGLSLPIAELHGGLPLAQQQQVLDSARNGDALIVLTTNVAETSLTIEGVTHVIDSGLAREPVYDPARHRSRLVTRRISEASARQRSGRAGRLGPGCCVRLWPESEVMASHQKPEIARVALDQLVLDLARWGCREPQQMHWLEAPPLPAWQSAVARLRDGGALDRQGGLTDHGAAIASLGVEPALAMLILAGREQGLPVAAARVAALLSERDILNGQGVDLRSRLQALESHPDRHRLLLAEAQRLLPGKPPRDSNDWRDCLGGLLARVYPRQVARLRQGQGNRYQMMDGPGVQLPPGDSLAGTQWLLILDTDGQPRDARIRLAMPLEESDLQSVMAQHGQWHEQIGWDSERQRVTGWRQHRLGAIVLQNQPMESLSAEQQIQGLLEGLRGDGLRLLPWSDSCRQWQARVTKLAAVDESAWPDVSDAALLENLERWLAPFLAGMRTLQDLKRVAVHEALNLLLTADQHKRLQRCMPEAIVIPTGRRVQLDYRGDTVVLAVKLQELFGLTQLPPIAEGKLTISAHLLTPAGRPAAITDNLERFWRENYQAVRKDLRGRYPKHPWPEDPLAAEATVLTKRRLNAGQ</sequence>
<keyword evidence="4" id="KW-0067">ATP-binding</keyword>
<dbReference type="InterPro" id="IPR010225">
    <property type="entry name" value="HrpB"/>
</dbReference>
<dbReference type="RefSeq" id="WP_035244171.1">
    <property type="nucleotide sequence ID" value="NZ_ARXU01000001.1"/>
</dbReference>
<keyword evidence="3" id="KW-0347">Helicase</keyword>
<dbReference type="NCBIfam" id="TIGR01970">
    <property type="entry name" value="DEAH_box_HrpB"/>
    <property type="match status" value="1"/>
</dbReference>
<evidence type="ECO:0000256" key="2">
    <source>
        <dbReference type="ARBA" id="ARBA00022801"/>
    </source>
</evidence>
<accession>A0ABR4WGN5</accession>
<dbReference type="PANTHER" id="PTHR43519:SF1">
    <property type="entry name" value="ATP-DEPENDENT RNA HELICASE HRPB"/>
    <property type="match status" value="1"/>
</dbReference>
<dbReference type="InterPro" id="IPR013689">
    <property type="entry name" value="RNA_helicase_ATP-dep_HrpB_C"/>
</dbReference>
<evidence type="ECO:0000259" key="6">
    <source>
        <dbReference type="PROSITE" id="PS51194"/>
    </source>
</evidence>
<dbReference type="InterPro" id="IPR049614">
    <property type="entry name" value="HrpB_DEXH"/>
</dbReference>
<dbReference type="EMBL" id="ARXU01000001">
    <property type="protein sequence ID" value="KGD62763.1"/>
    <property type="molecule type" value="Genomic_DNA"/>
</dbReference>
<evidence type="ECO:0000256" key="1">
    <source>
        <dbReference type="ARBA" id="ARBA00022741"/>
    </source>
</evidence>
<dbReference type="Pfam" id="PF00270">
    <property type="entry name" value="DEAD"/>
    <property type="match status" value="1"/>
</dbReference>
<dbReference type="PROSITE" id="PS51192">
    <property type="entry name" value="HELICASE_ATP_BIND_1"/>
    <property type="match status" value="1"/>
</dbReference>
<evidence type="ECO:0000313" key="7">
    <source>
        <dbReference type="EMBL" id="KGD62763.1"/>
    </source>
</evidence>
<dbReference type="CDD" id="cd18791">
    <property type="entry name" value="SF2_C_RHA"/>
    <property type="match status" value="1"/>
</dbReference>
<dbReference type="SMART" id="SM00490">
    <property type="entry name" value="HELICc"/>
    <property type="match status" value="1"/>
</dbReference>
<feature type="domain" description="Helicase ATP-binding" evidence="5">
    <location>
        <begin position="15"/>
        <end position="162"/>
    </location>
</feature>
<dbReference type="Pfam" id="PF24473">
    <property type="entry name" value="CON_HrpB"/>
    <property type="match status" value="1"/>
</dbReference>
<dbReference type="InterPro" id="IPR027417">
    <property type="entry name" value="P-loop_NTPase"/>
</dbReference>
<dbReference type="InterPro" id="IPR056329">
    <property type="entry name" value="CON_HrpB"/>
</dbReference>
<dbReference type="CDD" id="cd17990">
    <property type="entry name" value="DEXHc_HrpB"/>
    <property type="match status" value="1"/>
</dbReference>
<dbReference type="Pfam" id="PF08482">
    <property type="entry name" value="HrpB_C"/>
    <property type="match status" value="1"/>
</dbReference>
<evidence type="ECO:0000259" key="5">
    <source>
        <dbReference type="PROSITE" id="PS51192"/>
    </source>
</evidence>
<dbReference type="Proteomes" id="UP000029443">
    <property type="component" value="Unassembled WGS sequence"/>
</dbReference>
<evidence type="ECO:0008006" key="9">
    <source>
        <dbReference type="Google" id="ProtNLM"/>
    </source>
</evidence>
<keyword evidence="8" id="KW-1185">Reference proteome</keyword>
<organism evidence="7 8">
    <name type="scientific">Alcanivorax jadensis T9</name>
    <dbReference type="NCBI Taxonomy" id="1177181"/>
    <lineage>
        <taxon>Bacteria</taxon>
        <taxon>Pseudomonadati</taxon>
        <taxon>Pseudomonadota</taxon>
        <taxon>Gammaproteobacteria</taxon>
        <taxon>Oceanospirillales</taxon>
        <taxon>Alcanivoracaceae</taxon>
        <taxon>Alcanivorax</taxon>
    </lineage>
</organism>
<dbReference type="PANTHER" id="PTHR43519">
    <property type="entry name" value="ATP-DEPENDENT RNA HELICASE HRPB"/>
    <property type="match status" value="1"/>
</dbReference>
<keyword evidence="1" id="KW-0547">Nucleotide-binding</keyword>
<proteinExistence type="predicted"/>
<dbReference type="InterPro" id="IPR001650">
    <property type="entry name" value="Helicase_C-like"/>
</dbReference>
<dbReference type="PROSITE" id="PS51194">
    <property type="entry name" value="HELICASE_CTER"/>
    <property type="match status" value="1"/>
</dbReference>
<dbReference type="Gene3D" id="1.20.120.1080">
    <property type="match status" value="1"/>
</dbReference>
<gene>
    <name evidence="7" type="ORF">T9A_00083</name>
</gene>
<name>A0ABR4WGN5_9GAMM</name>
<dbReference type="InterPro" id="IPR007502">
    <property type="entry name" value="Helicase-assoc_dom"/>
</dbReference>
<dbReference type="Gene3D" id="3.40.50.300">
    <property type="entry name" value="P-loop containing nucleotide triphosphate hydrolases"/>
    <property type="match status" value="2"/>
</dbReference>
<keyword evidence="2" id="KW-0378">Hydrolase</keyword>
<dbReference type="SUPFAM" id="SSF52540">
    <property type="entry name" value="P-loop containing nucleoside triphosphate hydrolases"/>
    <property type="match status" value="1"/>
</dbReference>
<dbReference type="InterPro" id="IPR011545">
    <property type="entry name" value="DEAD/DEAH_box_helicase_dom"/>
</dbReference>
<dbReference type="SMART" id="SM00847">
    <property type="entry name" value="HA2"/>
    <property type="match status" value="1"/>
</dbReference>
<dbReference type="InterPro" id="IPR014001">
    <property type="entry name" value="Helicase_ATP-bd"/>
</dbReference>
<feature type="domain" description="Helicase C-terminal" evidence="6">
    <location>
        <begin position="200"/>
        <end position="365"/>
    </location>
</feature>
<dbReference type="Pfam" id="PF00271">
    <property type="entry name" value="Helicase_C"/>
    <property type="match status" value="1"/>
</dbReference>
<protein>
    <recommendedName>
        <fullName evidence="9">ATP-dependent helicase HrpB</fullName>
    </recommendedName>
</protein>
<dbReference type="PIRSF" id="PIRSF005496">
    <property type="entry name" value="ATP_hel_hrpB"/>
    <property type="match status" value="1"/>
</dbReference>
<dbReference type="SMART" id="SM00487">
    <property type="entry name" value="DEXDc"/>
    <property type="match status" value="1"/>
</dbReference>